<dbReference type="GO" id="GO:0019323">
    <property type="term" value="P:pentose catabolic process"/>
    <property type="evidence" value="ECO:0007669"/>
    <property type="project" value="TreeGrafter"/>
</dbReference>
<dbReference type="GO" id="GO:0016832">
    <property type="term" value="F:aldehyde-lyase activity"/>
    <property type="evidence" value="ECO:0007669"/>
    <property type="project" value="TreeGrafter"/>
</dbReference>
<dbReference type="KEGG" id="vpi:BW732_06935"/>
<sequence length="219" mass="24601">MKYLELRKNLVDYGKKMITDSLTTGTGGNLSLFIREDEVMLITPSGIPYHETTPSDIVLMTLDGTIIDSHRTPSSEYDMHRIFYQKSPKINAVVHTHSEYATVFACLQEEIMPLHYIIGSIGKKVRCCPYETFGTPELAEVAYETIGTDKGLLLGNHGTIAVGENLKDAFSVAKDIEFMAKLYYRARSIGEPVLLTDSQLEDVIDKFDTYGQLRTYGQK</sequence>
<dbReference type="STRING" id="633807.BW732_06935"/>
<dbReference type="GO" id="GO:0005829">
    <property type="term" value="C:cytosol"/>
    <property type="evidence" value="ECO:0007669"/>
    <property type="project" value="TreeGrafter"/>
</dbReference>
<dbReference type="Proteomes" id="UP000188246">
    <property type="component" value="Chromosome"/>
</dbReference>
<evidence type="ECO:0000313" key="4">
    <source>
        <dbReference type="Proteomes" id="UP000188246"/>
    </source>
</evidence>
<keyword evidence="1" id="KW-0479">Metal-binding</keyword>
<gene>
    <name evidence="3" type="ORF">BW732_06935</name>
</gene>
<dbReference type="InterPro" id="IPR036409">
    <property type="entry name" value="Aldolase_II/adducin_N_sf"/>
</dbReference>
<dbReference type="EMBL" id="CP019609">
    <property type="protein sequence ID" value="AQP53972.1"/>
    <property type="molecule type" value="Genomic_DNA"/>
</dbReference>
<dbReference type="Gene3D" id="3.40.225.10">
    <property type="entry name" value="Class II aldolase/adducin N-terminal domain"/>
    <property type="match status" value="1"/>
</dbReference>
<dbReference type="PANTHER" id="PTHR22789">
    <property type="entry name" value="FUCULOSE PHOSPHATE ALDOLASE"/>
    <property type="match status" value="1"/>
</dbReference>
<evidence type="ECO:0000256" key="1">
    <source>
        <dbReference type="ARBA" id="ARBA00022723"/>
    </source>
</evidence>
<reference evidence="3 4" key="1">
    <citation type="journal article" date="2010" name="Int. J. Syst. Evol. Microbiol.">
        <title>Vagococcus penaei sp. nov., isolated from spoilage microbiota of cooked shrimp (Penaeus vannamei).</title>
        <authorList>
            <person name="Jaffres E."/>
            <person name="Prevost H."/>
            <person name="Rossero A."/>
            <person name="Joffraud J.J."/>
            <person name="Dousset X."/>
        </authorList>
    </citation>
    <scope>NUCLEOTIDE SEQUENCE [LARGE SCALE GENOMIC DNA]</scope>
    <source>
        <strain evidence="3 4">CD276</strain>
    </source>
</reference>
<dbReference type="RefSeq" id="WP_077276050.1">
    <property type="nucleotide sequence ID" value="NZ_CP019609.1"/>
</dbReference>
<dbReference type="Pfam" id="PF00596">
    <property type="entry name" value="Aldolase_II"/>
    <property type="match status" value="1"/>
</dbReference>
<protein>
    <submittedName>
        <fullName evidence="3">Aldolase</fullName>
    </submittedName>
</protein>
<proteinExistence type="predicted"/>
<dbReference type="InterPro" id="IPR050197">
    <property type="entry name" value="Aldolase_class_II_sugar_metab"/>
</dbReference>
<dbReference type="PANTHER" id="PTHR22789:SF0">
    <property type="entry name" value="3-OXO-TETRONATE 4-PHOSPHATE DECARBOXYLASE-RELATED"/>
    <property type="match status" value="1"/>
</dbReference>
<dbReference type="OrthoDB" id="9794581at2"/>
<dbReference type="SUPFAM" id="SSF53639">
    <property type="entry name" value="AraD/HMP-PK domain-like"/>
    <property type="match status" value="1"/>
</dbReference>
<dbReference type="InterPro" id="IPR001303">
    <property type="entry name" value="Aldolase_II/adducin_N"/>
</dbReference>
<dbReference type="AlphaFoldDB" id="A0A1Q2D6L0"/>
<organism evidence="3 4">
    <name type="scientific">Vagococcus penaei</name>
    <dbReference type="NCBI Taxonomy" id="633807"/>
    <lineage>
        <taxon>Bacteria</taxon>
        <taxon>Bacillati</taxon>
        <taxon>Bacillota</taxon>
        <taxon>Bacilli</taxon>
        <taxon>Lactobacillales</taxon>
        <taxon>Enterococcaceae</taxon>
        <taxon>Vagococcus</taxon>
    </lineage>
</organism>
<evidence type="ECO:0000313" key="3">
    <source>
        <dbReference type="EMBL" id="AQP53972.1"/>
    </source>
</evidence>
<dbReference type="GO" id="GO:0046872">
    <property type="term" value="F:metal ion binding"/>
    <property type="evidence" value="ECO:0007669"/>
    <property type="project" value="UniProtKB-KW"/>
</dbReference>
<dbReference type="SMART" id="SM01007">
    <property type="entry name" value="Aldolase_II"/>
    <property type="match status" value="1"/>
</dbReference>
<keyword evidence="4" id="KW-1185">Reference proteome</keyword>
<keyword evidence="2" id="KW-0456">Lyase</keyword>
<name>A0A1Q2D6L0_9ENTE</name>
<accession>A0A1Q2D6L0</accession>
<evidence type="ECO:0000256" key="2">
    <source>
        <dbReference type="ARBA" id="ARBA00023239"/>
    </source>
</evidence>
<dbReference type="NCBIfam" id="NF005302">
    <property type="entry name" value="PRK06833.1"/>
    <property type="match status" value="1"/>
</dbReference>